<dbReference type="PANTHER" id="PTHR47878">
    <property type="entry name" value="OXIDOREDUCTASE FAD/NAD(P)-BINDING DOMAIN PROTEIN"/>
    <property type="match status" value="1"/>
</dbReference>
<protein>
    <recommendedName>
        <fullName evidence="3">ferredoxin--NADP(+) reductase</fullName>
        <ecNumber evidence="3">1.18.1.2</ecNumber>
    </recommendedName>
</protein>
<organism evidence="11 12">
    <name type="scientific">Roseomonas gilardii</name>
    <dbReference type="NCBI Taxonomy" id="257708"/>
    <lineage>
        <taxon>Bacteria</taxon>
        <taxon>Pseudomonadati</taxon>
        <taxon>Pseudomonadota</taxon>
        <taxon>Alphaproteobacteria</taxon>
        <taxon>Acetobacterales</taxon>
        <taxon>Roseomonadaceae</taxon>
        <taxon>Roseomonas</taxon>
    </lineage>
</organism>
<comment type="catalytic activity">
    <reaction evidence="9">
        <text>2 reduced [2Fe-2S]-[ferredoxin] + NADP(+) + H(+) = 2 oxidized [2Fe-2S]-[ferredoxin] + NADPH</text>
        <dbReference type="Rhea" id="RHEA:20125"/>
        <dbReference type="Rhea" id="RHEA-COMP:10000"/>
        <dbReference type="Rhea" id="RHEA-COMP:10001"/>
        <dbReference type="ChEBI" id="CHEBI:15378"/>
        <dbReference type="ChEBI" id="CHEBI:33737"/>
        <dbReference type="ChEBI" id="CHEBI:33738"/>
        <dbReference type="ChEBI" id="CHEBI:57783"/>
        <dbReference type="ChEBI" id="CHEBI:58349"/>
        <dbReference type="EC" id="1.18.1.2"/>
    </reaction>
</comment>
<accession>A0A1L7AC93</accession>
<evidence type="ECO:0000313" key="12">
    <source>
        <dbReference type="Proteomes" id="UP000185494"/>
    </source>
</evidence>
<dbReference type="InterPro" id="IPR017927">
    <property type="entry name" value="FAD-bd_FR_type"/>
</dbReference>
<feature type="domain" description="FAD-binding FR-type" evidence="10">
    <location>
        <begin position="8"/>
        <end position="108"/>
    </location>
</feature>
<dbReference type="Proteomes" id="UP000185494">
    <property type="component" value="Chromosome 1"/>
</dbReference>
<sequence>MNAPAPNAAFFHETVLSVHHWTDRLFSFRTTRDPGLRFQAGQFVMIGLMVEGRPLLRAYSIASAPWDEELDFLSIKVQDGPLTSRLQHLQPGDKILVGRKPVGTLILSNLRPGKTLWLLSTGTGLAPFLSLIREPEAYDQYERVVVVHGVRQVDELAHREMIEAELKQHEFLGEIIGDKLLYYPTVTRQPFRNQGRVTDLITSDKITGDLGLPPISPEHDRVMLCGSPEMLADCRKILEERGFHEGSQHEPGEFVIEKAFVEK</sequence>
<keyword evidence="5" id="KW-0547">Nucleotide-binding</keyword>
<keyword evidence="6" id="KW-0274">FAD</keyword>
<evidence type="ECO:0000256" key="7">
    <source>
        <dbReference type="ARBA" id="ARBA00022857"/>
    </source>
</evidence>
<keyword evidence="8" id="KW-0560">Oxidoreductase</keyword>
<name>A0A1L7AC93_9PROT</name>
<evidence type="ECO:0000259" key="10">
    <source>
        <dbReference type="PROSITE" id="PS51384"/>
    </source>
</evidence>
<dbReference type="PROSITE" id="PS51384">
    <property type="entry name" value="FAD_FR"/>
    <property type="match status" value="1"/>
</dbReference>
<gene>
    <name evidence="11" type="ORF">RGI145_04210</name>
</gene>
<dbReference type="KEGG" id="rgi:RGI145_04210"/>
<comment type="cofactor">
    <cofactor evidence="1">
        <name>FAD</name>
        <dbReference type="ChEBI" id="CHEBI:57692"/>
    </cofactor>
</comment>
<dbReference type="GO" id="GO:0042167">
    <property type="term" value="P:heme catabolic process"/>
    <property type="evidence" value="ECO:0007669"/>
    <property type="project" value="TreeGrafter"/>
</dbReference>
<dbReference type="GO" id="GO:0000166">
    <property type="term" value="F:nucleotide binding"/>
    <property type="evidence" value="ECO:0007669"/>
    <property type="project" value="UniProtKB-KW"/>
</dbReference>
<evidence type="ECO:0000256" key="4">
    <source>
        <dbReference type="ARBA" id="ARBA00022630"/>
    </source>
</evidence>
<dbReference type="AlphaFoldDB" id="A0A1L7AC93"/>
<dbReference type="InterPro" id="IPR017938">
    <property type="entry name" value="Riboflavin_synthase-like_b-brl"/>
</dbReference>
<dbReference type="EC" id="1.18.1.2" evidence="3"/>
<dbReference type="Pfam" id="PF00970">
    <property type="entry name" value="FAD_binding_6"/>
    <property type="match status" value="1"/>
</dbReference>
<evidence type="ECO:0000256" key="3">
    <source>
        <dbReference type="ARBA" id="ARBA00013223"/>
    </source>
</evidence>
<dbReference type="SUPFAM" id="SSF63380">
    <property type="entry name" value="Riboflavin synthase domain-like"/>
    <property type="match status" value="1"/>
</dbReference>
<dbReference type="eggNOG" id="COG0543">
    <property type="taxonomic scope" value="Bacteria"/>
</dbReference>
<keyword evidence="7" id="KW-0521">NADP</keyword>
<evidence type="ECO:0000256" key="5">
    <source>
        <dbReference type="ARBA" id="ARBA00022741"/>
    </source>
</evidence>
<dbReference type="GO" id="GO:0034599">
    <property type="term" value="P:cellular response to oxidative stress"/>
    <property type="evidence" value="ECO:0007669"/>
    <property type="project" value="TreeGrafter"/>
</dbReference>
<evidence type="ECO:0000313" key="11">
    <source>
        <dbReference type="EMBL" id="APT56425.1"/>
    </source>
</evidence>
<dbReference type="RefSeq" id="WP_075797370.1">
    <property type="nucleotide sequence ID" value="NZ_CP015583.1"/>
</dbReference>
<evidence type="ECO:0000256" key="1">
    <source>
        <dbReference type="ARBA" id="ARBA00001974"/>
    </source>
</evidence>
<dbReference type="Gene3D" id="3.40.50.80">
    <property type="entry name" value="Nucleotide-binding domain of ferredoxin-NADP reductase (FNR) module"/>
    <property type="match status" value="1"/>
</dbReference>
<evidence type="ECO:0000256" key="2">
    <source>
        <dbReference type="ARBA" id="ARBA00008312"/>
    </source>
</evidence>
<dbReference type="CDD" id="cd06195">
    <property type="entry name" value="FNR1"/>
    <property type="match status" value="1"/>
</dbReference>
<evidence type="ECO:0000256" key="9">
    <source>
        <dbReference type="ARBA" id="ARBA00047776"/>
    </source>
</evidence>
<dbReference type="SUPFAM" id="SSF52343">
    <property type="entry name" value="Ferredoxin reductase-like, C-terminal NADP-linked domain"/>
    <property type="match status" value="1"/>
</dbReference>
<dbReference type="EMBL" id="CP015583">
    <property type="protein sequence ID" value="APT56425.1"/>
    <property type="molecule type" value="Genomic_DNA"/>
</dbReference>
<dbReference type="PRINTS" id="PR00371">
    <property type="entry name" value="FPNCR"/>
</dbReference>
<evidence type="ECO:0000256" key="8">
    <source>
        <dbReference type="ARBA" id="ARBA00023002"/>
    </source>
</evidence>
<proteinExistence type="inferred from homology"/>
<dbReference type="Pfam" id="PF00175">
    <property type="entry name" value="NAD_binding_1"/>
    <property type="match status" value="1"/>
</dbReference>
<dbReference type="STRING" id="257708.RGI145_04210"/>
<comment type="similarity">
    <text evidence="2">Belongs to the ferredoxin--NADP reductase type 1 family.</text>
</comment>
<reference evidence="11 12" key="1">
    <citation type="submission" date="2016-05" db="EMBL/GenBank/DDBJ databases">
        <title>Complete Genome and Methylome Analysis of Psychrotrophic Bacterial Isolates from Antarctic Lake Untersee.</title>
        <authorList>
            <person name="Fomenkov A."/>
            <person name="Akimov V.N."/>
            <person name="Vasilyeva L.V."/>
            <person name="Andersen D."/>
            <person name="Vincze T."/>
            <person name="Roberts R.J."/>
        </authorList>
    </citation>
    <scope>NUCLEOTIDE SEQUENCE [LARGE SCALE GENOMIC DNA]</scope>
    <source>
        <strain evidence="11 12">U14-5</strain>
    </source>
</reference>
<keyword evidence="4" id="KW-0285">Flavoprotein</keyword>
<dbReference type="InterPro" id="IPR033892">
    <property type="entry name" value="FNR_bac"/>
</dbReference>
<dbReference type="InterPro" id="IPR001433">
    <property type="entry name" value="OxRdtase_FAD/NAD-bd"/>
</dbReference>
<evidence type="ECO:0000256" key="6">
    <source>
        <dbReference type="ARBA" id="ARBA00022827"/>
    </source>
</evidence>
<dbReference type="InterPro" id="IPR008333">
    <property type="entry name" value="Cbr1-like_FAD-bd_dom"/>
</dbReference>
<dbReference type="InterPro" id="IPR051930">
    <property type="entry name" value="FNR_type-1"/>
</dbReference>
<dbReference type="Gene3D" id="2.40.30.10">
    <property type="entry name" value="Translation factors"/>
    <property type="match status" value="1"/>
</dbReference>
<dbReference type="GO" id="GO:0004324">
    <property type="term" value="F:ferredoxin-NADP+ reductase activity"/>
    <property type="evidence" value="ECO:0007669"/>
    <property type="project" value="UniProtKB-EC"/>
</dbReference>
<dbReference type="PANTHER" id="PTHR47878:SF1">
    <property type="entry name" value="FLAVODOXIN_FERREDOXIN--NADP REDUCTASE"/>
    <property type="match status" value="1"/>
</dbReference>
<dbReference type="InterPro" id="IPR039261">
    <property type="entry name" value="FNR_nucleotide-bd"/>
</dbReference>
<dbReference type="InterPro" id="IPR001709">
    <property type="entry name" value="Flavoprot_Pyr_Nucl_cyt_Rdtase"/>
</dbReference>